<evidence type="ECO:0000313" key="2">
    <source>
        <dbReference type="EMBL" id="NSJ52706.1"/>
    </source>
</evidence>
<name>A0AAW5C7R8_9FIRM</name>
<reference evidence="1" key="3">
    <citation type="submission" date="2022-01" db="EMBL/GenBank/DDBJ databases">
        <title>Collection of gut derived symbiotic bacterial strains cultured from healthy donors.</title>
        <authorList>
            <person name="Lin H."/>
            <person name="Kohout C."/>
            <person name="Waligurski E."/>
            <person name="Pamer E.G."/>
        </authorList>
    </citation>
    <scope>NUCLEOTIDE SEQUENCE</scope>
    <source>
        <strain evidence="1">DFI.6.55</strain>
    </source>
</reference>
<evidence type="ECO:0000313" key="3">
    <source>
        <dbReference type="Proteomes" id="UP000669239"/>
    </source>
</evidence>
<dbReference type="InterPro" id="IPR008878">
    <property type="entry name" value="Transposase_IS66_Orf2"/>
</dbReference>
<dbReference type="RefSeq" id="WP_117562260.1">
    <property type="nucleotide sequence ID" value="NZ_JAAITT010000099.1"/>
</dbReference>
<reference evidence="2" key="2">
    <citation type="submission" date="2020-02" db="EMBL/GenBank/DDBJ databases">
        <authorList>
            <person name="Littmann E."/>
            <person name="Sorbara M."/>
        </authorList>
    </citation>
    <scope>NUCLEOTIDE SEQUENCE</scope>
    <source>
        <strain evidence="2">MSK.1.17</strain>
    </source>
</reference>
<dbReference type="AlphaFoldDB" id="A0AAW5C7R8"/>
<protein>
    <submittedName>
        <fullName evidence="1">IS66 family insertion sequence element accessory protein TnpB</fullName>
    </submittedName>
</protein>
<dbReference type="NCBIfam" id="NF033819">
    <property type="entry name" value="IS66_TnpB"/>
    <property type="match status" value="1"/>
</dbReference>
<comment type="caution">
    <text evidence="1">The sequence shown here is derived from an EMBL/GenBank/DDBJ whole genome shotgun (WGS) entry which is preliminary data.</text>
</comment>
<dbReference type="EMBL" id="JAAITT010000099">
    <property type="protein sequence ID" value="NSJ52706.1"/>
    <property type="molecule type" value="Genomic_DNA"/>
</dbReference>
<reference evidence="2 3" key="1">
    <citation type="journal article" date="2020" name="Cell Host Microbe">
        <title>Functional and Genomic Variation between Human-Derived Isolates of Lachnospiraceae Reveals Inter- and Intra-Species Diversity.</title>
        <authorList>
            <person name="Sorbara M.T."/>
            <person name="Littmann E.R."/>
            <person name="Fontana E."/>
            <person name="Moody T.U."/>
            <person name="Kohout C.E."/>
            <person name="Gjonbalaj M."/>
            <person name="Eaton V."/>
            <person name="Seok R."/>
            <person name="Leiner I.M."/>
            <person name="Pamer E.G."/>
        </authorList>
    </citation>
    <scope>NUCLEOTIDE SEQUENCE [LARGE SCALE GENOMIC DNA]</scope>
    <source>
        <strain evidence="2 3">MSK.1.17</strain>
    </source>
</reference>
<dbReference type="PANTHER" id="PTHR36455">
    <property type="match status" value="1"/>
</dbReference>
<gene>
    <name evidence="1" type="primary">tnpB</name>
    <name evidence="2" type="ORF">G5B36_29165</name>
    <name evidence="1" type="ORF">L0N08_29310</name>
</gene>
<accession>A0AAW5C7R8</accession>
<keyword evidence="3" id="KW-1185">Reference proteome</keyword>
<proteinExistence type="predicted"/>
<dbReference type="PANTHER" id="PTHR36455:SF1">
    <property type="entry name" value="BLR8292 PROTEIN"/>
    <property type="match status" value="1"/>
</dbReference>
<evidence type="ECO:0000313" key="4">
    <source>
        <dbReference type="Proteomes" id="UP001299608"/>
    </source>
</evidence>
<dbReference type="Proteomes" id="UP001299608">
    <property type="component" value="Unassembled WGS sequence"/>
</dbReference>
<dbReference type="Pfam" id="PF05717">
    <property type="entry name" value="TnpB_IS66"/>
    <property type="match status" value="1"/>
</dbReference>
<organism evidence="1 4">
    <name type="scientific">Enterocloster aldenensis</name>
    <dbReference type="NCBI Taxonomy" id="358742"/>
    <lineage>
        <taxon>Bacteria</taxon>
        <taxon>Bacillati</taxon>
        <taxon>Bacillota</taxon>
        <taxon>Clostridia</taxon>
        <taxon>Lachnospirales</taxon>
        <taxon>Lachnospiraceae</taxon>
        <taxon>Enterocloster</taxon>
    </lineage>
</organism>
<sequence>MLEDTAGIRRVVLACGTVDLRKGIDGLAMIIGDKYQQNPFEKGTLFLFCGKRSDRLKGLLWMGTGFLLLYKRF</sequence>
<evidence type="ECO:0000313" key="1">
    <source>
        <dbReference type="EMBL" id="MCG4749501.1"/>
    </source>
</evidence>
<dbReference type="Proteomes" id="UP000669239">
    <property type="component" value="Unassembled WGS sequence"/>
</dbReference>
<dbReference type="EMBL" id="JAKNGE010000073">
    <property type="protein sequence ID" value="MCG4749501.1"/>
    <property type="molecule type" value="Genomic_DNA"/>
</dbReference>